<reference evidence="2" key="1">
    <citation type="journal article" date="2014" name="Nat. Commun.">
        <title>The emerging biofuel crop Camelina sativa retains a highly undifferentiated hexaploid genome structure.</title>
        <authorList>
            <person name="Kagale S."/>
            <person name="Koh C."/>
            <person name="Nixon J."/>
            <person name="Bollina V."/>
            <person name="Clarke W.E."/>
            <person name="Tuteja R."/>
            <person name="Spillane C."/>
            <person name="Robinson S.J."/>
            <person name="Links M.G."/>
            <person name="Clarke C."/>
            <person name="Higgins E.E."/>
            <person name="Huebert T."/>
            <person name="Sharpe A.G."/>
            <person name="Parkin I.A."/>
        </authorList>
    </citation>
    <scope>NUCLEOTIDE SEQUENCE [LARGE SCALE GENOMIC DNA]</scope>
    <source>
        <strain evidence="2">cv. DH55</strain>
    </source>
</reference>
<evidence type="ECO:0000313" key="2">
    <source>
        <dbReference type="Proteomes" id="UP000694864"/>
    </source>
</evidence>
<evidence type="ECO:0000313" key="3">
    <source>
        <dbReference type="RefSeq" id="XP_019094747.1"/>
    </source>
</evidence>
<evidence type="ECO:0000259" key="1">
    <source>
        <dbReference type="Pfam" id="PF19445"/>
    </source>
</evidence>
<dbReference type="Pfam" id="PF19445">
    <property type="entry name" value="eIF3h_C"/>
    <property type="match status" value="1"/>
</dbReference>
<proteinExistence type="predicted"/>
<reference evidence="3" key="2">
    <citation type="submission" date="2025-08" db="UniProtKB">
        <authorList>
            <consortium name="RefSeq"/>
        </authorList>
    </citation>
    <scope>IDENTIFICATION</scope>
    <source>
        <tissue evidence="3">Leaf</tissue>
    </source>
</reference>
<dbReference type="InterPro" id="IPR045810">
    <property type="entry name" value="eIF3h_C"/>
</dbReference>
<sequence length="120" mass="14251">MELYRGGNFNGEKLRENNFSWMGIFEEIPIMVSNSALFSAFMAELETDTPVSQGDYDRLHSSTAPSLRTIWHFRLNAWMIYLCNNKSIRYYYRNLSRLQAQQQVWLHKRRTENMALMSTN</sequence>
<organism evidence="2 3">
    <name type="scientific">Camelina sativa</name>
    <name type="common">False flax</name>
    <name type="synonym">Myagrum sativum</name>
    <dbReference type="NCBI Taxonomy" id="90675"/>
    <lineage>
        <taxon>Eukaryota</taxon>
        <taxon>Viridiplantae</taxon>
        <taxon>Streptophyta</taxon>
        <taxon>Embryophyta</taxon>
        <taxon>Tracheophyta</taxon>
        <taxon>Spermatophyta</taxon>
        <taxon>Magnoliopsida</taxon>
        <taxon>eudicotyledons</taxon>
        <taxon>Gunneridae</taxon>
        <taxon>Pentapetalae</taxon>
        <taxon>rosids</taxon>
        <taxon>malvids</taxon>
        <taxon>Brassicales</taxon>
        <taxon>Brassicaceae</taxon>
        <taxon>Camelineae</taxon>
        <taxon>Camelina</taxon>
    </lineage>
</organism>
<dbReference type="RefSeq" id="XP_019094747.1">
    <property type="nucleotide sequence ID" value="XM_019239202.1"/>
</dbReference>
<dbReference type="GeneID" id="104759154"/>
<accession>A0ABM1R6V9</accession>
<dbReference type="Proteomes" id="UP000694864">
    <property type="component" value="Chromosome 17"/>
</dbReference>
<gene>
    <name evidence="3" type="primary">LOC104759154</name>
</gene>
<protein>
    <submittedName>
        <fullName evidence="3">Eukaryotic translation initiation factor 3 subunit H-like isoform X2</fullName>
    </submittedName>
</protein>
<name>A0ABM1R6V9_CAMSA</name>
<feature type="domain" description="eIF3h C-terminal" evidence="1">
    <location>
        <begin position="1"/>
        <end position="115"/>
    </location>
</feature>
<keyword evidence="2" id="KW-1185">Reference proteome</keyword>